<sequence>MASRREAQMSNETEDSWTSSLICDMEQSFSLEERLAKEAETPQQLLGRLLSTKSAISTASSFAQSRQAAIGTRAAFREIGTGSIGKVFEQPGTPWAFKVLLIDRHTKLWNNYIMHLRIQQSFDALGETAGLVEIPRVS</sequence>
<reference evidence="1" key="1">
    <citation type="submission" date="2021-07" db="EMBL/GenBank/DDBJ databases">
        <authorList>
            <person name="Branca A.L. A."/>
        </authorList>
    </citation>
    <scope>NUCLEOTIDE SEQUENCE</scope>
</reference>
<evidence type="ECO:0000313" key="1">
    <source>
        <dbReference type="EMBL" id="CAG8412704.1"/>
    </source>
</evidence>
<dbReference type="Proteomes" id="UP001152646">
    <property type="component" value="Unassembled WGS sequence"/>
</dbReference>
<comment type="caution">
    <text evidence="1">The sequence shown here is derived from an EMBL/GenBank/DDBJ whole genome shotgun (WGS) entry which is preliminary data.</text>
</comment>
<evidence type="ECO:0008006" key="3">
    <source>
        <dbReference type="Google" id="ProtNLM"/>
    </source>
</evidence>
<evidence type="ECO:0000313" key="2">
    <source>
        <dbReference type="Proteomes" id="UP001152646"/>
    </source>
</evidence>
<gene>
    <name evidence="1" type="ORF">PSALAMII_LOCUS9350</name>
</gene>
<accession>A0A9W4NSW8</accession>
<proteinExistence type="predicted"/>
<dbReference type="AlphaFoldDB" id="A0A9W4NSW8"/>
<dbReference type="EMBL" id="CAJVPA010000221">
    <property type="protein sequence ID" value="CAG8412704.1"/>
    <property type="molecule type" value="Genomic_DNA"/>
</dbReference>
<organism evidence="1 2">
    <name type="scientific">Penicillium salamii</name>
    <dbReference type="NCBI Taxonomy" id="1612424"/>
    <lineage>
        <taxon>Eukaryota</taxon>
        <taxon>Fungi</taxon>
        <taxon>Dikarya</taxon>
        <taxon>Ascomycota</taxon>
        <taxon>Pezizomycotina</taxon>
        <taxon>Eurotiomycetes</taxon>
        <taxon>Eurotiomycetidae</taxon>
        <taxon>Eurotiales</taxon>
        <taxon>Aspergillaceae</taxon>
        <taxon>Penicillium</taxon>
    </lineage>
</organism>
<protein>
    <recommendedName>
        <fullName evidence="3">Protein kinase domain-containing protein</fullName>
    </recommendedName>
</protein>
<dbReference type="OrthoDB" id="2993351at2759"/>
<name>A0A9W4NSW8_9EURO</name>